<feature type="transmembrane region" description="Helical" evidence="5">
    <location>
        <begin position="140"/>
        <end position="158"/>
    </location>
</feature>
<feature type="transmembrane region" description="Helical" evidence="5">
    <location>
        <begin position="170"/>
        <end position="196"/>
    </location>
</feature>
<dbReference type="SUPFAM" id="SSF103481">
    <property type="entry name" value="Multidrug resistance efflux transporter EmrE"/>
    <property type="match status" value="2"/>
</dbReference>
<dbReference type="InterPro" id="IPR050638">
    <property type="entry name" value="AA-Vitamin_Transporters"/>
</dbReference>
<gene>
    <name evidence="7" type="ORF">ACFODT_02595</name>
</gene>
<sequence length="302" mass="32718">MSVRDRLLALTIILVWGVNFVVIKVGLQGVPPLLLAGLRFLLVAFPAICFFARPKLPLKWMFLYGMTISFGQFALLFWALSAGLSAGLASLLLQVQAFVTILLSALLFKERIRKHNGIAMLVATIGIVLLATAPEVGKTSITWLTLALVLGAACSWALGNINNKVILSNYTVPTMSLIVWSAIFPMMAFFICSYYIEGPDLIVAALQHIQWHNIGALVYLSLMATIVGYGGWSYLLSRYQTSLIAPLSLLVPVFGLLSAWLLLGETLSLQQWIGAVIVAAGLVYNTFGAKTVPSVKAATVES</sequence>
<feature type="transmembrane region" description="Helical" evidence="5">
    <location>
        <begin position="33"/>
        <end position="52"/>
    </location>
</feature>
<feature type="domain" description="EamA" evidence="6">
    <location>
        <begin position="145"/>
        <end position="284"/>
    </location>
</feature>
<keyword evidence="4 5" id="KW-0472">Membrane</keyword>
<dbReference type="PANTHER" id="PTHR32322:SF9">
    <property type="entry name" value="AMINO-ACID METABOLITE EFFLUX PUMP-RELATED"/>
    <property type="match status" value="1"/>
</dbReference>
<reference evidence="8" key="1">
    <citation type="journal article" date="2019" name="Int. J. Syst. Evol. Microbiol.">
        <title>The Global Catalogue of Microorganisms (GCM) 10K type strain sequencing project: providing services to taxonomists for standard genome sequencing and annotation.</title>
        <authorList>
            <consortium name="The Broad Institute Genomics Platform"/>
            <consortium name="The Broad Institute Genome Sequencing Center for Infectious Disease"/>
            <person name="Wu L."/>
            <person name="Ma J."/>
        </authorList>
    </citation>
    <scope>NUCLEOTIDE SEQUENCE [LARGE SCALE GENOMIC DNA]</scope>
    <source>
        <strain evidence="8">KCTC 62784</strain>
    </source>
</reference>
<comment type="caution">
    <text evidence="7">The sequence shown here is derived from an EMBL/GenBank/DDBJ whole genome shotgun (WGS) entry which is preliminary data.</text>
</comment>
<feature type="transmembrane region" description="Helical" evidence="5">
    <location>
        <begin position="216"/>
        <end position="236"/>
    </location>
</feature>
<dbReference type="InterPro" id="IPR000620">
    <property type="entry name" value="EamA_dom"/>
</dbReference>
<feature type="transmembrane region" description="Helical" evidence="5">
    <location>
        <begin position="269"/>
        <end position="287"/>
    </location>
</feature>
<feature type="transmembrane region" description="Helical" evidence="5">
    <location>
        <begin position="7"/>
        <end position="27"/>
    </location>
</feature>
<evidence type="ECO:0000259" key="6">
    <source>
        <dbReference type="Pfam" id="PF00892"/>
    </source>
</evidence>
<evidence type="ECO:0000256" key="3">
    <source>
        <dbReference type="ARBA" id="ARBA00022989"/>
    </source>
</evidence>
<dbReference type="EMBL" id="JBHRSE010000018">
    <property type="protein sequence ID" value="MFC3022721.1"/>
    <property type="molecule type" value="Genomic_DNA"/>
</dbReference>
<keyword evidence="8" id="KW-1185">Reference proteome</keyword>
<evidence type="ECO:0000256" key="2">
    <source>
        <dbReference type="ARBA" id="ARBA00022692"/>
    </source>
</evidence>
<feature type="transmembrane region" description="Helical" evidence="5">
    <location>
        <begin position="86"/>
        <end position="108"/>
    </location>
</feature>
<evidence type="ECO:0000313" key="7">
    <source>
        <dbReference type="EMBL" id="MFC3022721.1"/>
    </source>
</evidence>
<keyword evidence="3 5" id="KW-1133">Transmembrane helix</keyword>
<dbReference type="PANTHER" id="PTHR32322">
    <property type="entry name" value="INNER MEMBRANE TRANSPORTER"/>
    <property type="match status" value="1"/>
</dbReference>
<proteinExistence type="predicted"/>
<feature type="transmembrane region" description="Helical" evidence="5">
    <location>
        <begin position="61"/>
        <end position="80"/>
    </location>
</feature>
<evidence type="ECO:0000256" key="4">
    <source>
        <dbReference type="ARBA" id="ARBA00023136"/>
    </source>
</evidence>
<evidence type="ECO:0000256" key="1">
    <source>
        <dbReference type="ARBA" id="ARBA00004141"/>
    </source>
</evidence>
<dbReference type="RefSeq" id="WP_123014450.1">
    <property type="nucleotide sequence ID" value="NZ_AP024912.1"/>
</dbReference>
<evidence type="ECO:0000256" key="5">
    <source>
        <dbReference type="SAM" id="Phobius"/>
    </source>
</evidence>
<dbReference type="InterPro" id="IPR037185">
    <property type="entry name" value="EmrE-like"/>
</dbReference>
<dbReference type="Proteomes" id="UP001595384">
    <property type="component" value="Unassembled WGS sequence"/>
</dbReference>
<dbReference type="Pfam" id="PF00892">
    <property type="entry name" value="EamA"/>
    <property type="match status" value="2"/>
</dbReference>
<comment type="subcellular location">
    <subcellularLocation>
        <location evidence="1">Membrane</location>
        <topology evidence="1">Multi-pass membrane protein</topology>
    </subcellularLocation>
</comment>
<keyword evidence="2 5" id="KW-0812">Transmembrane</keyword>
<feature type="domain" description="EamA" evidence="6">
    <location>
        <begin position="7"/>
        <end position="131"/>
    </location>
</feature>
<feature type="transmembrane region" description="Helical" evidence="5">
    <location>
        <begin position="243"/>
        <end position="263"/>
    </location>
</feature>
<protein>
    <submittedName>
        <fullName evidence="7">EamA family transporter</fullName>
    </submittedName>
</protein>
<organism evidence="7 8">
    <name type="scientific">Vibrio zhugei</name>
    <dbReference type="NCBI Taxonomy" id="2479546"/>
    <lineage>
        <taxon>Bacteria</taxon>
        <taxon>Pseudomonadati</taxon>
        <taxon>Pseudomonadota</taxon>
        <taxon>Gammaproteobacteria</taxon>
        <taxon>Vibrionales</taxon>
        <taxon>Vibrionaceae</taxon>
        <taxon>Vibrio</taxon>
    </lineage>
</organism>
<accession>A0ABV7C618</accession>
<name>A0ABV7C618_9VIBR</name>
<evidence type="ECO:0000313" key="8">
    <source>
        <dbReference type="Proteomes" id="UP001595384"/>
    </source>
</evidence>
<feature type="transmembrane region" description="Helical" evidence="5">
    <location>
        <begin position="115"/>
        <end position="134"/>
    </location>
</feature>